<keyword evidence="3 6" id="KW-0378">Hydrolase</keyword>
<evidence type="ECO:0000256" key="5">
    <source>
        <dbReference type="PIRSR" id="PIRSR615500-1"/>
    </source>
</evidence>
<dbReference type="GO" id="GO:0004252">
    <property type="term" value="F:serine-type endopeptidase activity"/>
    <property type="evidence" value="ECO:0007669"/>
    <property type="project" value="UniProtKB-UniRule"/>
</dbReference>
<keyword evidence="10" id="KW-1185">Reference proteome</keyword>
<dbReference type="InterPro" id="IPR015500">
    <property type="entry name" value="Peptidase_S8_subtilisin-rel"/>
</dbReference>
<dbReference type="AlphaFoldDB" id="A0A7Y4L4V7"/>
<name>A0A7Y4L4V7_9ACTN</name>
<feature type="active site" description="Charge relay system" evidence="5 6">
    <location>
        <position position="206"/>
    </location>
</feature>
<evidence type="ECO:0000256" key="2">
    <source>
        <dbReference type="ARBA" id="ARBA00022670"/>
    </source>
</evidence>
<feature type="active site" description="Charge relay system" evidence="5 6">
    <location>
        <position position="411"/>
    </location>
</feature>
<evidence type="ECO:0000256" key="6">
    <source>
        <dbReference type="PROSITE-ProRule" id="PRU01240"/>
    </source>
</evidence>
<keyword evidence="4 6" id="KW-0720">Serine protease</keyword>
<feature type="domain" description="Peptidase S8/S53" evidence="7">
    <location>
        <begin position="197"/>
        <end position="458"/>
    </location>
</feature>
<dbReference type="EMBL" id="JABJRC010000008">
    <property type="protein sequence ID" value="NOL44377.1"/>
    <property type="molecule type" value="Genomic_DNA"/>
</dbReference>
<reference evidence="8 11" key="2">
    <citation type="submission" date="2020-08" db="EMBL/GenBank/DDBJ databases">
        <title>Sequencing the genomes of 1000 actinobacteria strains.</title>
        <authorList>
            <person name="Klenk H.-P."/>
        </authorList>
    </citation>
    <scope>NUCLEOTIDE SEQUENCE [LARGE SCALE GENOMIC DNA]</scope>
    <source>
        <strain evidence="8 11">DSM 15626</strain>
    </source>
</reference>
<dbReference type="Gene3D" id="3.40.50.200">
    <property type="entry name" value="Peptidase S8/S53 domain"/>
    <property type="match status" value="1"/>
</dbReference>
<dbReference type="PRINTS" id="PR00723">
    <property type="entry name" value="SUBTILISIN"/>
</dbReference>
<dbReference type="Proteomes" id="UP000534306">
    <property type="component" value="Unassembled WGS sequence"/>
</dbReference>
<dbReference type="InterPro" id="IPR051048">
    <property type="entry name" value="Peptidase_S8/S53_subtilisin"/>
</dbReference>
<evidence type="ECO:0000313" key="8">
    <source>
        <dbReference type="EMBL" id="MBB6571734.1"/>
    </source>
</evidence>
<dbReference type="Proteomes" id="UP000553957">
    <property type="component" value="Unassembled WGS sequence"/>
</dbReference>
<feature type="active site" description="Charge relay system" evidence="5 6">
    <location>
        <position position="237"/>
    </location>
</feature>
<dbReference type="InterPro" id="IPR000209">
    <property type="entry name" value="Peptidase_S8/S53_dom"/>
</dbReference>
<dbReference type="RefSeq" id="WP_171677617.1">
    <property type="nucleotide sequence ID" value="NZ_BAAAGT010000009.1"/>
</dbReference>
<accession>A0A7Y4L4V7</accession>
<dbReference type="InterPro" id="IPR023828">
    <property type="entry name" value="Peptidase_S8_Ser-AS"/>
</dbReference>
<proteinExistence type="inferred from homology"/>
<dbReference type="PANTHER" id="PTHR43399:SF4">
    <property type="entry name" value="CELL WALL-ASSOCIATED PROTEASE"/>
    <property type="match status" value="1"/>
</dbReference>
<evidence type="ECO:0000313" key="10">
    <source>
        <dbReference type="Proteomes" id="UP000534306"/>
    </source>
</evidence>
<evidence type="ECO:0000256" key="3">
    <source>
        <dbReference type="ARBA" id="ARBA00022801"/>
    </source>
</evidence>
<gene>
    <name evidence="8" type="ORF">HNR71_007371</name>
    <name evidence="9" type="ORF">HPO96_29435</name>
</gene>
<protein>
    <submittedName>
        <fullName evidence="9">S8 family serine peptidase</fullName>
    </submittedName>
    <submittedName>
        <fullName evidence="8">Subtilisin family serine protease</fullName>
    </submittedName>
</protein>
<dbReference type="GO" id="GO:0006508">
    <property type="term" value="P:proteolysis"/>
    <property type="evidence" value="ECO:0007669"/>
    <property type="project" value="UniProtKB-KW"/>
</dbReference>
<dbReference type="PROSITE" id="PS51892">
    <property type="entry name" value="SUBTILASE"/>
    <property type="match status" value="1"/>
</dbReference>
<organism evidence="9 10">
    <name type="scientific">Kribbella sandramycini</name>
    <dbReference type="NCBI Taxonomy" id="60450"/>
    <lineage>
        <taxon>Bacteria</taxon>
        <taxon>Bacillati</taxon>
        <taxon>Actinomycetota</taxon>
        <taxon>Actinomycetes</taxon>
        <taxon>Propionibacteriales</taxon>
        <taxon>Kribbellaceae</taxon>
        <taxon>Kribbella</taxon>
    </lineage>
</organism>
<reference evidence="9 10" key="1">
    <citation type="submission" date="2020-05" db="EMBL/GenBank/DDBJ databases">
        <title>Genome sequence of Kribbella sandramycini ATCC 39419.</title>
        <authorList>
            <person name="Maclea K.S."/>
            <person name="Fair J.L."/>
        </authorList>
    </citation>
    <scope>NUCLEOTIDE SEQUENCE [LARGE SCALE GENOMIC DNA]</scope>
    <source>
        <strain evidence="9 10">ATCC 39419</strain>
    </source>
</reference>
<dbReference type="PROSITE" id="PS00138">
    <property type="entry name" value="SUBTILASE_SER"/>
    <property type="match status" value="1"/>
</dbReference>
<dbReference type="SUPFAM" id="SSF52743">
    <property type="entry name" value="Subtilisin-like"/>
    <property type="match status" value="1"/>
</dbReference>
<evidence type="ECO:0000313" key="11">
    <source>
        <dbReference type="Proteomes" id="UP000553957"/>
    </source>
</evidence>
<comment type="similarity">
    <text evidence="1 6">Belongs to the peptidase S8 family.</text>
</comment>
<evidence type="ECO:0000259" key="7">
    <source>
        <dbReference type="Pfam" id="PF00082"/>
    </source>
</evidence>
<dbReference type="Pfam" id="PF00082">
    <property type="entry name" value="Peptidase_S8"/>
    <property type="match status" value="1"/>
</dbReference>
<comment type="caution">
    <text evidence="9">The sequence shown here is derived from an EMBL/GenBank/DDBJ whole genome shotgun (WGS) entry which is preliminary data.</text>
</comment>
<evidence type="ECO:0000256" key="1">
    <source>
        <dbReference type="ARBA" id="ARBA00011073"/>
    </source>
</evidence>
<sequence length="1166" mass="121614">MGLGRRASAVVVAGLLVVAGAGPGGAEAKKPPAPGAEQVVTLVTGDKVRVRPVGKSWDVTVEARAGRRVGFLQSVGPKGVTVIPADVAGLVKAGKLDRALFDVTGLIRQGYADAKTSTMPLLVQTDGRRSVSTLGKVIRQLPKGNLTAVATAKATAALTELPAGVKKVWLNAKAKPTLDASVAQVGAPAAWQAGHTGQGAKLAVLDTGYDTGHPDLAGVVTGSKDFTGEGIQDQVGHGTHVASTAAGRGTASGGKYTGVAKGADLLIGKVCVWDGCSYDAIIAGMQWAADSGAKVVNLSLGGEPSDGTDPLSQELNRISAASGTLFVVAAGNNGGDRTVTSPAAADRALAVGSVTKQDELSDFSSRGPRYGDFGLKPDLAAPGSDIVAARAKDTLDGDAVDASYARMSGTSMASPHVAGAAAILAAQHPDWTGDRIKDVLMSSAKPLDGIAVSAQGAGRLDVARADRQQVVADAAALQFGLLSWPHADRPAVQRKVSFRNLSNKSVALRTQLTVKDAEGNEAPAGFAAVDQAELTVPAGGQAVATVTVDPKVGPVGTYEGRLIARSADGTTVVQAPFGVHKEPESFDLDVQVTDRHGAALPNSGADASLLLTDLDSPDGQFRFAEPGRKNRLPKGRYRFNGYIYTADKGYVTPSVTVFNQPDFVLDADRRITVDARAGRPLRHRTDAPGRPEGTVLVSSLVGETRIGYSSWFAERAFAVPSTQPAEGFSFVDASKSKADEVRLTGADGSVVPVDWAWEGPRFTGSKRLRTVDVGHATEAELAKADVKGKLAMFTLSGDEVGDYVDRVRRLGELGAVATLNYVTDVDAWPGRAPELPSVIGEGPAVRRLVAQAGSWVTLTGLPQSTYRYELLFATEGGIPATLDRRVRDRDLIAADTTYYGPAGAKARTFASGSLNGLRAGLIFAEPISLPLRRTVLRSPAPVHWEEMLFSPVGIHHGEMQRAAGQVRTSWAAPAIGPSQPNATRDGDQVTIQLPLVSDSAGHPATALKEAYEGSITLWDGDRQVAHNDNPEDPLTAELPAERSTYRLSATAERTGGELEVKADWTFVSARSEPLQLLTVALKPPVAPDNSAPGGRAFQIPVSTQPNAQVKSVEYATDGKTWIKASLKDGVATVNHPAAGSISLRSTAVDANGNKVAQTTLNAYQVR</sequence>
<dbReference type="EMBL" id="JACHKF010000001">
    <property type="protein sequence ID" value="MBB6571734.1"/>
    <property type="molecule type" value="Genomic_DNA"/>
</dbReference>
<keyword evidence="2 6" id="KW-0645">Protease</keyword>
<dbReference type="InterPro" id="IPR022398">
    <property type="entry name" value="Peptidase_S8_His-AS"/>
</dbReference>
<dbReference type="PANTHER" id="PTHR43399">
    <property type="entry name" value="SUBTILISIN-RELATED"/>
    <property type="match status" value="1"/>
</dbReference>
<evidence type="ECO:0000256" key="4">
    <source>
        <dbReference type="ARBA" id="ARBA00022825"/>
    </source>
</evidence>
<dbReference type="PROSITE" id="PS00137">
    <property type="entry name" value="SUBTILASE_HIS"/>
    <property type="match status" value="1"/>
</dbReference>
<evidence type="ECO:0000313" key="9">
    <source>
        <dbReference type="EMBL" id="NOL44377.1"/>
    </source>
</evidence>
<dbReference type="InterPro" id="IPR036852">
    <property type="entry name" value="Peptidase_S8/S53_dom_sf"/>
</dbReference>